<comment type="caution">
    <text evidence="1">The sequence shown here is derived from an EMBL/GenBank/DDBJ whole genome shotgun (WGS) entry which is preliminary data.</text>
</comment>
<dbReference type="AlphaFoldDB" id="A0A0L7L3I2"/>
<sequence length="156" mass="18266">MFNHFIQNMAVRYKQSEPDSYKHESVDSYKQTDSSLIDAPTPNFYQLFEERINSRRTRTAVDRSGYKNALNKRVKLLKARLKDLVGTEDLQQHESVDSYKQTDSSLIDAPTPNFYQLFEERINSRRTRTTVDRSGYKNALNKRVKLLKARLKDLVG</sequence>
<organism evidence="1 2">
    <name type="scientific">Operophtera brumata</name>
    <name type="common">Winter moth</name>
    <name type="synonym">Phalaena brumata</name>
    <dbReference type="NCBI Taxonomy" id="104452"/>
    <lineage>
        <taxon>Eukaryota</taxon>
        <taxon>Metazoa</taxon>
        <taxon>Ecdysozoa</taxon>
        <taxon>Arthropoda</taxon>
        <taxon>Hexapoda</taxon>
        <taxon>Insecta</taxon>
        <taxon>Pterygota</taxon>
        <taxon>Neoptera</taxon>
        <taxon>Endopterygota</taxon>
        <taxon>Lepidoptera</taxon>
        <taxon>Glossata</taxon>
        <taxon>Ditrysia</taxon>
        <taxon>Geometroidea</taxon>
        <taxon>Geometridae</taxon>
        <taxon>Larentiinae</taxon>
        <taxon>Operophtera</taxon>
    </lineage>
</organism>
<evidence type="ECO:0000313" key="1">
    <source>
        <dbReference type="EMBL" id="KOB70058.1"/>
    </source>
</evidence>
<protein>
    <submittedName>
        <fullName evidence="1">DENN/MADD domain containing 2D</fullName>
    </submittedName>
</protein>
<keyword evidence="2" id="KW-1185">Reference proteome</keyword>
<dbReference type="EMBL" id="JTDY01003153">
    <property type="protein sequence ID" value="KOB70058.1"/>
    <property type="molecule type" value="Genomic_DNA"/>
</dbReference>
<reference evidence="1 2" key="1">
    <citation type="journal article" date="2015" name="Genome Biol. Evol.">
        <title>The genome of winter moth (Operophtera brumata) provides a genomic perspective on sexual dimorphism and phenology.</title>
        <authorList>
            <person name="Derks M.F."/>
            <person name="Smit S."/>
            <person name="Salis L."/>
            <person name="Schijlen E."/>
            <person name="Bossers A."/>
            <person name="Mateman C."/>
            <person name="Pijl A.S."/>
            <person name="de Ridder D."/>
            <person name="Groenen M.A."/>
            <person name="Visser M.E."/>
            <person name="Megens H.J."/>
        </authorList>
    </citation>
    <scope>NUCLEOTIDE SEQUENCE [LARGE SCALE GENOMIC DNA]</scope>
    <source>
        <strain evidence="1">WM2013NL</strain>
        <tissue evidence="1">Head and thorax</tissue>
    </source>
</reference>
<gene>
    <name evidence="1" type="ORF">OBRU01_15956</name>
</gene>
<dbReference type="Proteomes" id="UP000037510">
    <property type="component" value="Unassembled WGS sequence"/>
</dbReference>
<evidence type="ECO:0000313" key="2">
    <source>
        <dbReference type="Proteomes" id="UP000037510"/>
    </source>
</evidence>
<proteinExistence type="predicted"/>
<accession>A0A0L7L3I2</accession>
<name>A0A0L7L3I2_OPEBR</name>